<evidence type="ECO:0000256" key="1">
    <source>
        <dbReference type="ARBA" id="ARBA00004370"/>
    </source>
</evidence>
<keyword evidence="3" id="KW-1133">Transmembrane helix</keyword>
<dbReference type="AlphaFoldDB" id="A0A2P8I8M4"/>
<organism evidence="4 5">
    <name type="scientific">Saccharothrix carnea</name>
    <dbReference type="NCBI Taxonomy" id="1280637"/>
    <lineage>
        <taxon>Bacteria</taxon>
        <taxon>Bacillati</taxon>
        <taxon>Actinomycetota</taxon>
        <taxon>Actinomycetes</taxon>
        <taxon>Pseudonocardiales</taxon>
        <taxon>Pseudonocardiaceae</taxon>
        <taxon>Saccharothrix</taxon>
    </lineage>
</organism>
<evidence type="ECO:0000256" key="2">
    <source>
        <dbReference type="ARBA" id="ARBA00023136"/>
    </source>
</evidence>
<accession>A0A2P8I8M4</accession>
<keyword evidence="2 3" id="KW-0472">Membrane</keyword>
<evidence type="ECO:0000313" key="4">
    <source>
        <dbReference type="EMBL" id="PSL54814.1"/>
    </source>
</evidence>
<reference evidence="4 5" key="1">
    <citation type="submission" date="2018-03" db="EMBL/GenBank/DDBJ databases">
        <title>Genomic Encyclopedia of Type Strains, Phase III (KMG-III): the genomes of soil and plant-associated and newly described type strains.</title>
        <authorList>
            <person name="Whitman W."/>
        </authorList>
    </citation>
    <scope>NUCLEOTIDE SEQUENCE [LARGE SCALE GENOMIC DNA]</scope>
    <source>
        <strain evidence="4 5">CGMCC 4.7097</strain>
    </source>
</reference>
<proteinExistence type="predicted"/>
<dbReference type="GO" id="GO:0016020">
    <property type="term" value="C:membrane"/>
    <property type="evidence" value="ECO:0007669"/>
    <property type="project" value="UniProtKB-SubCell"/>
</dbReference>
<dbReference type="Proteomes" id="UP000241118">
    <property type="component" value="Unassembled WGS sequence"/>
</dbReference>
<dbReference type="EMBL" id="PYAX01000006">
    <property type="protein sequence ID" value="PSL54814.1"/>
    <property type="molecule type" value="Genomic_DNA"/>
</dbReference>
<feature type="transmembrane region" description="Helical" evidence="3">
    <location>
        <begin position="12"/>
        <end position="35"/>
    </location>
</feature>
<dbReference type="RefSeq" id="WP_106616836.1">
    <property type="nucleotide sequence ID" value="NZ_PYAX01000006.1"/>
</dbReference>
<dbReference type="PANTHER" id="PTHR37042:SF4">
    <property type="entry name" value="OUTER MEMBRANE PROTEIN RV1973"/>
    <property type="match status" value="1"/>
</dbReference>
<gene>
    <name evidence="4" type="ORF">B0I31_106330</name>
</gene>
<keyword evidence="3" id="KW-0812">Transmembrane</keyword>
<sequence>MDVRGAGRWGWALPVAVALAVLAFGYALWAGVSWWSASSSDSVTFSREREEVLRVGQVGIANFTTLDYKKVDEDLDRWLESSTGELRGEIESGRDSRKKQIQDARTVTVSRVLDAAVTELDARAGKAHLIAVVETTVTPEGGQSVKKVNRYQTDLTRTDAGWKLSALGPVAAGGA</sequence>
<evidence type="ECO:0000313" key="5">
    <source>
        <dbReference type="Proteomes" id="UP000241118"/>
    </source>
</evidence>
<protein>
    <submittedName>
        <fullName evidence="4">Mce-associated membrane protein</fullName>
    </submittedName>
</protein>
<comment type="caution">
    <text evidence="4">The sequence shown here is derived from an EMBL/GenBank/DDBJ whole genome shotgun (WGS) entry which is preliminary data.</text>
</comment>
<name>A0A2P8I8M4_SACCR</name>
<comment type="subcellular location">
    <subcellularLocation>
        <location evidence="1">Membrane</location>
    </subcellularLocation>
</comment>
<keyword evidence="5" id="KW-1185">Reference proteome</keyword>
<evidence type="ECO:0000256" key="3">
    <source>
        <dbReference type="SAM" id="Phobius"/>
    </source>
</evidence>
<dbReference type="OrthoDB" id="3472661at2"/>
<dbReference type="InterPro" id="IPR032710">
    <property type="entry name" value="NTF2-like_dom_sf"/>
</dbReference>
<dbReference type="PANTHER" id="PTHR37042">
    <property type="entry name" value="OUTER MEMBRANE PROTEIN RV1973"/>
    <property type="match status" value="1"/>
</dbReference>
<dbReference type="SUPFAM" id="SSF54427">
    <property type="entry name" value="NTF2-like"/>
    <property type="match status" value="1"/>
</dbReference>